<feature type="transmembrane region" description="Helical" evidence="6">
    <location>
        <begin position="50"/>
        <end position="74"/>
    </location>
</feature>
<evidence type="ECO:0000256" key="3">
    <source>
        <dbReference type="ARBA" id="ARBA00022989"/>
    </source>
</evidence>
<comment type="subcellular location">
    <subcellularLocation>
        <location evidence="1">Membrane</location>
        <topology evidence="1">Multi-pass membrane protein</topology>
    </subcellularLocation>
</comment>
<evidence type="ECO:0000313" key="8">
    <source>
        <dbReference type="Proteomes" id="UP001172159"/>
    </source>
</evidence>
<dbReference type="EMBL" id="JAUKTV010000017">
    <property type="protein sequence ID" value="KAK0710452.1"/>
    <property type="molecule type" value="Genomic_DNA"/>
</dbReference>
<feature type="compositionally biased region" description="Basic and acidic residues" evidence="5">
    <location>
        <begin position="216"/>
        <end position="227"/>
    </location>
</feature>
<keyword evidence="3 6" id="KW-1133">Transmembrane helix</keyword>
<protein>
    <submittedName>
        <fullName evidence="7">Uncharacterized protein</fullName>
    </submittedName>
</protein>
<evidence type="ECO:0000313" key="7">
    <source>
        <dbReference type="EMBL" id="KAK0710452.1"/>
    </source>
</evidence>
<feature type="transmembrane region" description="Helical" evidence="6">
    <location>
        <begin position="80"/>
        <end position="96"/>
    </location>
</feature>
<comment type="caution">
    <text evidence="7">The sequence shown here is derived from an EMBL/GenBank/DDBJ whole genome shotgun (WGS) entry which is preliminary data.</text>
</comment>
<keyword evidence="8" id="KW-1185">Reference proteome</keyword>
<evidence type="ECO:0000256" key="1">
    <source>
        <dbReference type="ARBA" id="ARBA00004141"/>
    </source>
</evidence>
<dbReference type="InterPro" id="IPR036259">
    <property type="entry name" value="MFS_trans_sf"/>
</dbReference>
<dbReference type="GO" id="GO:0022857">
    <property type="term" value="F:transmembrane transporter activity"/>
    <property type="evidence" value="ECO:0007669"/>
    <property type="project" value="TreeGrafter"/>
</dbReference>
<keyword evidence="4 6" id="KW-0472">Membrane</keyword>
<dbReference type="Proteomes" id="UP001172159">
    <property type="component" value="Unassembled WGS sequence"/>
</dbReference>
<proteinExistence type="predicted"/>
<feature type="transmembrane region" description="Helical" evidence="6">
    <location>
        <begin position="25"/>
        <end position="43"/>
    </location>
</feature>
<sequence>MQSYFPIWFQAIQARTALESATCTLPLALGIAFFLACSTLAVAQAGSTPLSVFMMNGAILMLISSSITTLLVPGSRPPDWIMTQALIGAGAGLVLSPDPTTVPRRFLEPPDVTVRTAVMMFFQGLDGAIALPVAYNFLITQLWKAVEAERPCWDPKIALGRGAASVRSSFDGDNLARVVRGYNAGLTFLLTVGLAGAALLFSMGVGWKPRKIRGERSEGAEGRKCETGTETNGRV</sequence>
<reference evidence="7" key="1">
    <citation type="submission" date="2023-06" db="EMBL/GenBank/DDBJ databases">
        <title>Genome-scale phylogeny and comparative genomics of the fungal order Sordariales.</title>
        <authorList>
            <consortium name="Lawrence Berkeley National Laboratory"/>
            <person name="Hensen N."/>
            <person name="Bonometti L."/>
            <person name="Westerberg I."/>
            <person name="Brannstrom I.O."/>
            <person name="Guillou S."/>
            <person name="Cros-Aarteil S."/>
            <person name="Calhoun S."/>
            <person name="Haridas S."/>
            <person name="Kuo A."/>
            <person name="Mondo S."/>
            <person name="Pangilinan J."/>
            <person name="Riley R."/>
            <person name="Labutti K."/>
            <person name="Andreopoulos B."/>
            <person name="Lipzen A."/>
            <person name="Chen C."/>
            <person name="Yanf M."/>
            <person name="Daum C."/>
            <person name="Ng V."/>
            <person name="Clum A."/>
            <person name="Steindorff A."/>
            <person name="Ohm R."/>
            <person name="Martin F."/>
            <person name="Silar P."/>
            <person name="Natvig D."/>
            <person name="Lalanne C."/>
            <person name="Gautier V."/>
            <person name="Ament-Velasquez S.L."/>
            <person name="Kruys A."/>
            <person name="Hutchinson M.I."/>
            <person name="Powell A.J."/>
            <person name="Barry K."/>
            <person name="Miller A.N."/>
            <person name="Grigoriev I.V."/>
            <person name="Debuchy R."/>
            <person name="Gladieux P."/>
            <person name="Thoren M.H."/>
            <person name="Johannesson H."/>
        </authorList>
    </citation>
    <scope>NUCLEOTIDE SEQUENCE</scope>
    <source>
        <strain evidence="7">CBS 540.89</strain>
    </source>
</reference>
<evidence type="ECO:0000256" key="5">
    <source>
        <dbReference type="SAM" id="MobiDB-lite"/>
    </source>
</evidence>
<evidence type="ECO:0000256" key="6">
    <source>
        <dbReference type="SAM" id="Phobius"/>
    </source>
</evidence>
<dbReference type="PANTHER" id="PTHR23501">
    <property type="entry name" value="MAJOR FACILITATOR SUPERFAMILY"/>
    <property type="match status" value="1"/>
</dbReference>
<dbReference type="AlphaFoldDB" id="A0AA40DRD3"/>
<dbReference type="PANTHER" id="PTHR23501:SF198">
    <property type="entry name" value="AZOLE RESISTANCE PROTEIN 1-RELATED"/>
    <property type="match status" value="1"/>
</dbReference>
<accession>A0AA40DRD3</accession>
<evidence type="ECO:0000256" key="4">
    <source>
        <dbReference type="ARBA" id="ARBA00023136"/>
    </source>
</evidence>
<feature type="region of interest" description="Disordered" evidence="5">
    <location>
        <begin position="216"/>
        <end position="235"/>
    </location>
</feature>
<dbReference type="SUPFAM" id="SSF103473">
    <property type="entry name" value="MFS general substrate transporter"/>
    <property type="match status" value="1"/>
</dbReference>
<dbReference type="GO" id="GO:0005886">
    <property type="term" value="C:plasma membrane"/>
    <property type="evidence" value="ECO:0007669"/>
    <property type="project" value="TreeGrafter"/>
</dbReference>
<evidence type="ECO:0000256" key="2">
    <source>
        <dbReference type="ARBA" id="ARBA00022692"/>
    </source>
</evidence>
<feature type="transmembrane region" description="Helical" evidence="6">
    <location>
        <begin position="117"/>
        <end position="138"/>
    </location>
</feature>
<feature type="transmembrane region" description="Helical" evidence="6">
    <location>
        <begin position="184"/>
        <end position="207"/>
    </location>
</feature>
<organism evidence="7 8">
    <name type="scientific">Apiosordaria backusii</name>
    <dbReference type="NCBI Taxonomy" id="314023"/>
    <lineage>
        <taxon>Eukaryota</taxon>
        <taxon>Fungi</taxon>
        <taxon>Dikarya</taxon>
        <taxon>Ascomycota</taxon>
        <taxon>Pezizomycotina</taxon>
        <taxon>Sordariomycetes</taxon>
        <taxon>Sordariomycetidae</taxon>
        <taxon>Sordariales</taxon>
        <taxon>Lasiosphaeriaceae</taxon>
        <taxon>Apiosordaria</taxon>
    </lineage>
</organism>
<name>A0AA40DRD3_9PEZI</name>
<gene>
    <name evidence="7" type="ORF">B0T21DRAFT_416005</name>
</gene>
<keyword evidence="2 6" id="KW-0812">Transmembrane</keyword>